<dbReference type="AlphaFoldDB" id="A0A2T0N9C6"/>
<evidence type="ECO:0000313" key="3">
    <source>
        <dbReference type="Proteomes" id="UP000238312"/>
    </source>
</evidence>
<accession>A0A2T0N9C6</accession>
<keyword evidence="3" id="KW-1185">Reference proteome</keyword>
<dbReference type="Proteomes" id="UP000238312">
    <property type="component" value="Unassembled WGS sequence"/>
</dbReference>
<comment type="caution">
    <text evidence="2">The sequence shown here is derived from an EMBL/GenBank/DDBJ whole genome shotgun (WGS) entry which is preliminary data.</text>
</comment>
<dbReference type="RefSeq" id="WP_326628373.1">
    <property type="nucleotide sequence ID" value="NZ_CP109074.1"/>
</dbReference>
<keyword evidence="1" id="KW-0472">Membrane</keyword>
<feature type="transmembrane region" description="Helical" evidence="1">
    <location>
        <begin position="37"/>
        <end position="57"/>
    </location>
</feature>
<evidence type="ECO:0000313" key="2">
    <source>
        <dbReference type="EMBL" id="PRX69372.1"/>
    </source>
</evidence>
<feature type="transmembrane region" description="Helical" evidence="1">
    <location>
        <begin position="104"/>
        <end position="123"/>
    </location>
</feature>
<dbReference type="EMBL" id="PVNG01000002">
    <property type="protein sequence ID" value="PRX69372.1"/>
    <property type="molecule type" value="Genomic_DNA"/>
</dbReference>
<keyword evidence="1" id="KW-1133">Transmembrane helix</keyword>
<sequence>MGGRHSLELALPGASIGAVAGAMAGGLTLLAGQPTGMAALAALALAVPLGLFGGLYGMLLGHGVFRPGTFGPVGLYWMAAFPVSRLAQEILAPTGGLAEGVPAFLAYQAMIALGFAIGFLWLHERFMPHWLVRRAGDNPLAQDLLGTYLRFARVVEKRKSARKGARR</sequence>
<organism evidence="2 3">
    <name type="scientific">Nonomuraea fuscirosea</name>
    <dbReference type="NCBI Taxonomy" id="1291556"/>
    <lineage>
        <taxon>Bacteria</taxon>
        <taxon>Bacillati</taxon>
        <taxon>Actinomycetota</taxon>
        <taxon>Actinomycetes</taxon>
        <taxon>Streptosporangiales</taxon>
        <taxon>Streptosporangiaceae</taxon>
        <taxon>Nonomuraea</taxon>
    </lineage>
</organism>
<gene>
    <name evidence="2" type="ORF">B0I32_102429</name>
</gene>
<feature type="transmembrane region" description="Helical" evidence="1">
    <location>
        <begin position="9"/>
        <end position="31"/>
    </location>
</feature>
<protein>
    <submittedName>
        <fullName evidence="2">Uncharacterized protein</fullName>
    </submittedName>
</protein>
<reference evidence="2 3" key="1">
    <citation type="submission" date="2018-03" db="EMBL/GenBank/DDBJ databases">
        <title>Genomic Encyclopedia of Type Strains, Phase III (KMG-III): the genomes of soil and plant-associated and newly described type strains.</title>
        <authorList>
            <person name="Whitman W."/>
        </authorList>
    </citation>
    <scope>NUCLEOTIDE SEQUENCE [LARGE SCALE GENOMIC DNA]</scope>
    <source>
        <strain evidence="2 3">CGMCC 4.7104</strain>
    </source>
</reference>
<proteinExistence type="predicted"/>
<evidence type="ECO:0000256" key="1">
    <source>
        <dbReference type="SAM" id="Phobius"/>
    </source>
</evidence>
<name>A0A2T0N9C6_9ACTN</name>
<keyword evidence="1" id="KW-0812">Transmembrane</keyword>